<keyword evidence="7" id="KW-0645">Protease</keyword>
<dbReference type="Proteomes" id="UP000295735">
    <property type="component" value="Unassembled WGS sequence"/>
</dbReference>
<evidence type="ECO:0000256" key="6">
    <source>
        <dbReference type="PIRSR" id="PIRSR600223-1"/>
    </source>
</evidence>
<dbReference type="GO" id="GO:0009003">
    <property type="term" value="F:signal peptidase activity"/>
    <property type="evidence" value="ECO:0007669"/>
    <property type="project" value="UniProtKB-EC"/>
</dbReference>
<protein>
    <recommendedName>
        <fullName evidence="4 7">Signal peptidase I</fullName>
        <ecNumber evidence="4 7">3.4.21.89</ecNumber>
    </recommendedName>
</protein>
<name>A0A9Q9F3P5_9STAP</name>
<dbReference type="PROSITE" id="PS00761">
    <property type="entry name" value="SPASE_I_3"/>
    <property type="match status" value="1"/>
</dbReference>
<comment type="similarity">
    <text evidence="3 7">Belongs to the peptidase S26 family.</text>
</comment>
<evidence type="ECO:0000313" key="11">
    <source>
        <dbReference type="Proteomes" id="UP000295735"/>
    </source>
</evidence>
<accession>A0A9Q9F3P5</accession>
<reference evidence="9 11" key="1">
    <citation type="submission" date="2019-09" db="EMBL/GenBank/DDBJ databases">
        <authorList>
            <person name="Mazhar S."/>
            <person name="Altermann E."/>
            <person name="Hill C."/>
            <person name="Mcauliffe O."/>
        </authorList>
    </citation>
    <scope>NUCLEOTIDE SEQUENCE [LARGE SCALE GENOMIC DNA]</scope>
    <source>
        <strain evidence="9 11">ATCC 51831</strain>
    </source>
</reference>
<dbReference type="InterPro" id="IPR019758">
    <property type="entry name" value="Pept_S26A_signal_pept_1_CS"/>
</dbReference>
<feature type="domain" description="Peptidase S26" evidence="8">
    <location>
        <begin position="2"/>
        <end position="156"/>
    </location>
</feature>
<dbReference type="GO" id="GO:0004252">
    <property type="term" value="F:serine-type endopeptidase activity"/>
    <property type="evidence" value="ECO:0007669"/>
    <property type="project" value="InterPro"/>
</dbReference>
<dbReference type="CDD" id="cd06530">
    <property type="entry name" value="S26_SPase_I"/>
    <property type="match status" value="1"/>
</dbReference>
<dbReference type="GO" id="GO:0005886">
    <property type="term" value="C:plasma membrane"/>
    <property type="evidence" value="ECO:0007669"/>
    <property type="project" value="UniProtKB-SubCell"/>
</dbReference>
<dbReference type="EMBL" id="SCWC02000001">
    <property type="protein sequence ID" value="KAA1042569.1"/>
    <property type="molecule type" value="Genomic_DNA"/>
</dbReference>
<gene>
    <name evidence="10" type="primary">lepB</name>
    <name evidence="9" type="ORF">ERX35_001420</name>
    <name evidence="10" type="ORF">KFV11_03455</name>
</gene>
<dbReference type="InterPro" id="IPR019757">
    <property type="entry name" value="Pept_S26A_signal_pept_1_Lys-AS"/>
</dbReference>
<evidence type="ECO:0000256" key="5">
    <source>
        <dbReference type="ARBA" id="ARBA00022801"/>
    </source>
</evidence>
<proteinExistence type="inferred from homology"/>
<evidence type="ECO:0000256" key="2">
    <source>
        <dbReference type="ARBA" id="ARBA00004401"/>
    </source>
</evidence>
<feature type="active site" evidence="6">
    <location>
        <position position="73"/>
    </location>
</feature>
<sequence>MRKWLTFIILSLVLIIVIRSFIITTYVIEGKSMEPYFHSGDRVVVNLLEDVFFPLRSKDIIFFRLNDHDTFVKRIIAAPGDYIAVHHSQVFVNGEQVTKRPADYSSLLKVEGMKEQIVPEKCYIVLGDNLADSIDSREYGCVNEYYILGKVINTYWHKTTN</sequence>
<dbReference type="SUPFAM" id="SSF51306">
    <property type="entry name" value="LexA/Signal peptidase"/>
    <property type="match status" value="1"/>
</dbReference>
<dbReference type="PANTHER" id="PTHR43390:SF1">
    <property type="entry name" value="CHLOROPLAST PROCESSING PEPTIDASE"/>
    <property type="match status" value="1"/>
</dbReference>
<dbReference type="InterPro" id="IPR000223">
    <property type="entry name" value="Pept_S26A_signal_pept_1"/>
</dbReference>
<evidence type="ECO:0000256" key="7">
    <source>
        <dbReference type="RuleBase" id="RU362042"/>
    </source>
</evidence>
<evidence type="ECO:0000313" key="10">
    <source>
        <dbReference type="EMBL" id="UTH14429.1"/>
    </source>
</evidence>
<feature type="active site" evidence="6">
    <location>
        <position position="32"/>
    </location>
</feature>
<evidence type="ECO:0000313" key="9">
    <source>
        <dbReference type="EMBL" id="KAA1042569.1"/>
    </source>
</evidence>
<dbReference type="KEGG" id="mequ:KFV11_03455"/>
<dbReference type="InterPro" id="IPR019533">
    <property type="entry name" value="Peptidase_S26"/>
</dbReference>
<evidence type="ECO:0000313" key="12">
    <source>
        <dbReference type="Proteomes" id="UP001057381"/>
    </source>
</evidence>
<comment type="subcellular location">
    <subcellularLocation>
        <location evidence="2">Cell membrane</location>
        <topology evidence="2">Single-pass type II membrane protein</topology>
    </subcellularLocation>
    <subcellularLocation>
        <location evidence="7">Membrane</location>
        <topology evidence="7">Single-pass type II membrane protein</topology>
    </subcellularLocation>
</comment>
<keyword evidence="11" id="KW-1185">Reference proteome</keyword>
<dbReference type="PROSITE" id="PS00760">
    <property type="entry name" value="SPASE_I_2"/>
    <property type="match status" value="1"/>
</dbReference>
<evidence type="ECO:0000256" key="3">
    <source>
        <dbReference type="ARBA" id="ARBA00009370"/>
    </source>
</evidence>
<dbReference type="Pfam" id="PF10502">
    <property type="entry name" value="Peptidase_S26"/>
    <property type="match status" value="1"/>
</dbReference>
<organism evidence="10 12">
    <name type="scientific">Macrococcus equipercicus</name>
    <dbReference type="NCBI Taxonomy" id="69967"/>
    <lineage>
        <taxon>Bacteria</taxon>
        <taxon>Bacillati</taxon>
        <taxon>Bacillota</taxon>
        <taxon>Bacilli</taxon>
        <taxon>Bacillales</taxon>
        <taxon>Staphylococcaceae</taxon>
        <taxon>Macrococcus</taxon>
    </lineage>
</organism>
<keyword evidence="5 7" id="KW-0378">Hydrolase</keyword>
<comment type="catalytic activity">
    <reaction evidence="1 7">
        <text>Cleavage of hydrophobic, N-terminal signal or leader sequences from secreted and periplasmic proteins.</text>
        <dbReference type="EC" id="3.4.21.89"/>
    </reaction>
</comment>
<dbReference type="EMBL" id="CP073809">
    <property type="protein sequence ID" value="UTH14429.1"/>
    <property type="molecule type" value="Genomic_DNA"/>
</dbReference>
<evidence type="ECO:0000256" key="1">
    <source>
        <dbReference type="ARBA" id="ARBA00000677"/>
    </source>
</evidence>
<dbReference type="RefSeq" id="WP_149458120.1">
    <property type="nucleotide sequence ID" value="NZ_CP073809.1"/>
</dbReference>
<dbReference type="InterPro" id="IPR036286">
    <property type="entry name" value="LexA/Signal_pep-like_sf"/>
</dbReference>
<dbReference type="PRINTS" id="PR00727">
    <property type="entry name" value="LEADERPTASE"/>
</dbReference>
<reference evidence="10" key="2">
    <citation type="submission" date="2021-04" db="EMBL/GenBank/DDBJ databases">
        <title>Complete Genome Sequences of Macrococcus spp. from dog and cattle.</title>
        <authorList>
            <person name="Schwendener S."/>
            <person name="Perreten V."/>
        </authorList>
    </citation>
    <scope>NUCLEOTIDE SEQUENCE</scope>
    <source>
        <strain evidence="10">Epi0143-OL</strain>
    </source>
</reference>
<evidence type="ECO:0000256" key="4">
    <source>
        <dbReference type="ARBA" id="ARBA00013208"/>
    </source>
</evidence>
<dbReference type="Proteomes" id="UP001057381">
    <property type="component" value="Chromosome"/>
</dbReference>
<dbReference type="PANTHER" id="PTHR43390">
    <property type="entry name" value="SIGNAL PEPTIDASE I"/>
    <property type="match status" value="1"/>
</dbReference>
<dbReference type="EC" id="3.4.21.89" evidence="4 7"/>
<dbReference type="GO" id="GO:0006465">
    <property type="term" value="P:signal peptide processing"/>
    <property type="evidence" value="ECO:0007669"/>
    <property type="project" value="InterPro"/>
</dbReference>
<dbReference type="NCBIfam" id="TIGR02227">
    <property type="entry name" value="sigpep_I_bact"/>
    <property type="match status" value="1"/>
</dbReference>
<evidence type="ECO:0000259" key="8">
    <source>
        <dbReference type="Pfam" id="PF10502"/>
    </source>
</evidence>
<dbReference type="OrthoDB" id="9802919at2"/>
<dbReference type="Gene3D" id="2.10.109.10">
    <property type="entry name" value="Umud Fragment, subunit A"/>
    <property type="match status" value="1"/>
</dbReference>
<dbReference type="AlphaFoldDB" id="A0A9Q9F3P5"/>